<keyword evidence="2 7" id="KW-0472">Membrane</keyword>
<dbReference type="STRING" id="205130.ENSMAMP00000009755"/>
<dbReference type="InterPro" id="IPR051275">
    <property type="entry name" value="Cell_adhesion_signaling"/>
</dbReference>
<reference evidence="9" key="1">
    <citation type="submission" date="2025-08" db="UniProtKB">
        <authorList>
            <consortium name="Ensembl"/>
        </authorList>
    </citation>
    <scope>IDENTIFICATION</scope>
</reference>
<evidence type="ECO:0000313" key="9">
    <source>
        <dbReference type="Ensembl" id="ENSMAMP00000009755.2"/>
    </source>
</evidence>
<dbReference type="CTD" id="133418"/>
<proteinExistence type="predicted"/>
<accession>A0A3Q3RTU6</accession>
<sequence>MEEGWGGQTMQQAERGKRPSEERAHREDTGIIIMSAFWSQLLLQILLLLVSCRYINTKTPGPTPLPLSSDVRSVILKGDSHTERVELLNPVSLALECTWTGNQDKLPNVTGYWRKDGDVIENSHLTVQLENEQYNLKRVFSIVSDTNLGNYSCVFGNEAKIDFILAAPQIGEVRDKPIVSYVGDSVVITCKMEESKPKPSFWNWYKENGTDKEQIVPDEESHRYKIKNEEWKTKLVVNNLTKADSGMYYCGAVYGISTTMGHVELKVITFWEPLKPFLAILIEVVILVAIILLYEKSQSKKDCAAGNENADHINSPTEGENSEQEGNSTVRQRKL</sequence>
<dbReference type="InterPro" id="IPR036179">
    <property type="entry name" value="Ig-like_dom_sf"/>
</dbReference>
<feature type="domain" description="Ig-like" evidence="8">
    <location>
        <begin position="60"/>
        <end position="153"/>
    </location>
</feature>
<feature type="compositionally biased region" description="Polar residues" evidence="6">
    <location>
        <begin position="312"/>
        <end position="335"/>
    </location>
</feature>
<dbReference type="GeneTree" id="ENSGT00940000158944"/>
<evidence type="ECO:0000256" key="1">
    <source>
        <dbReference type="ARBA" id="ARBA00004479"/>
    </source>
</evidence>
<protein>
    <submittedName>
        <fullName evidence="9">Embigin</fullName>
    </submittedName>
</protein>
<evidence type="ECO:0000256" key="3">
    <source>
        <dbReference type="ARBA" id="ARBA00023157"/>
    </source>
</evidence>
<dbReference type="Gene3D" id="2.60.40.10">
    <property type="entry name" value="Immunoglobulins"/>
    <property type="match status" value="2"/>
</dbReference>
<keyword evidence="7" id="KW-1133">Transmembrane helix</keyword>
<feature type="transmembrane region" description="Helical" evidence="7">
    <location>
        <begin position="277"/>
        <end position="294"/>
    </location>
</feature>
<dbReference type="InterPro" id="IPR007110">
    <property type="entry name" value="Ig-like_dom"/>
</dbReference>
<feature type="domain" description="Ig-like" evidence="8">
    <location>
        <begin position="168"/>
        <end position="269"/>
    </location>
</feature>
<dbReference type="RefSeq" id="XP_026176649.1">
    <property type="nucleotide sequence ID" value="XM_026320864.2"/>
</dbReference>
<feature type="region of interest" description="Disordered" evidence="6">
    <location>
        <begin position="1"/>
        <end position="24"/>
    </location>
</feature>
<dbReference type="InterPro" id="IPR003599">
    <property type="entry name" value="Ig_sub"/>
</dbReference>
<keyword evidence="10" id="KW-1185">Reference proteome</keyword>
<feature type="region of interest" description="Disordered" evidence="6">
    <location>
        <begin position="304"/>
        <end position="335"/>
    </location>
</feature>
<dbReference type="PANTHER" id="PTHR11640:SF158">
    <property type="entry name" value="V-SET AND IMMUNOGLOBULIN DOMAIN-CONTAINING PROTEIN 10-LIKE 2"/>
    <property type="match status" value="1"/>
</dbReference>
<comment type="subcellular location">
    <subcellularLocation>
        <location evidence="1">Membrane</location>
        <topology evidence="1">Single-pass type I membrane protein</topology>
    </subcellularLocation>
</comment>
<dbReference type="SUPFAM" id="SSF48726">
    <property type="entry name" value="Immunoglobulin"/>
    <property type="match status" value="2"/>
</dbReference>
<dbReference type="GO" id="GO:0005886">
    <property type="term" value="C:plasma membrane"/>
    <property type="evidence" value="ECO:0007669"/>
    <property type="project" value="TreeGrafter"/>
</dbReference>
<reference evidence="9" key="2">
    <citation type="submission" date="2025-09" db="UniProtKB">
        <authorList>
            <consortium name="Ensembl"/>
        </authorList>
    </citation>
    <scope>IDENTIFICATION</scope>
</reference>
<dbReference type="GO" id="GO:0098609">
    <property type="term" value="P:cell-cell adhesion"/>
    <property type="evidence" value="ECO:0007669"/>
    <property type="project" value="TreeGrafter"/>
</dbReference>
<organism evidence="9 10">
    <name type="scientific">Mastacembelus armatus</name>
    <name type="common">zig-zag eel</name>
    <dbReference type="NCBI Taxonomy" id="205130"/>
    <lineage>
        <taxon>Eukaryota</taxon>
        <taxon>Metazoa</taxon>
        <taxon>Chordata</taxon>
        <taxon>Craniata</taxon>
        <taxon>Vertebrata</taxon>
        <taxon>Euteleostomi</taxon>
        <taxon>Actinopterygii</taxon>
        <taxon>Neopterygii</taxon>
        <taxon>Teleostei</taxon>
        <taxon>Neoteleostei</taxon>
        <taxon>Acanthomorphata</taxon>
        <taxon>Anabantaria</taxon>
        <taxon>Synbranchiformes</taxon>
        <taxon>Mastacembelidae</taxon>
        <taxon>Mastacembelus</taxon>
    </lineage>
</organism>
<feature type="transmembrane region" description="Helical" evidence="7">
    <location>
        <begin position="31"/>
        <end position="50"/>
    </location>
</feature>
<keyword evidence="7" id="KW-0812">Transmembrane</keyword>
<dbReference type="GO" id="GO:0050839">
    <property type="term" value="F:cell adhesion molecule binding"/>
    <property type="evidence" value="ECO:0007669"/>
    <property type="project" value="TreeGrafter"/>
</dbReference>
<evidence type="ECO:0000256" key="2">
    <source>
        <dbReference type="ARBA" id="ARBA00023136"/>
    </source>
</evidence>
<keyword evidence="4" id="KW-0325">Glycoprotein</keyword>
<evidence type="ECO:0000256" key="5">
    <source>
        <dbReference type="ARBA" id="ARBA00023319"/>
    </source>
</evidence>
<evidence type="ECO:0000256" key="7">
    <source>
        <dbReference type="SAM" id="Phobius"/>
    </source>
</evidence>
<dbReference type="Ensembl" id="ENSMAMT00000010006.2">
    <property type="protein sequence ID" value="ENSMAMP00000009755.2"/>
    <property type="gene ID" value="ENSMAMG00000006553.2"/>
</dbReference>
<dbReference type="Pfam" id="PF13927">
    <property type="entry name" value="Ig_3"/>
    <property type="match status" value="1"/>
</dbReference>
<dbReference type="PANTHER" id="PTHR11640">
    <property type="entry name" value="NEPHRIN"/>
    <property type="match status" value="1"/>
</dbReference>
<evidence type="ECO:0000256" key="4">
    <source>
        <dbReference type="ARBA" id="ARBA00023180"/>
    </source>
</evidence>
<dbReference type="AlphaFoldDB" id="A0A3Q3RTU6"/>
<keyword evidence="5" id="KW-0393">Immunoglobulin domain</keyword>
<dbReference type="InParanoid" id="A0A3Q3RTU6"/>
<dbReference type="GeneID" id="113138433"/>
<name>A0A3Q3RTU6_9TELE</name>
<dbReference type="GO" id="GO:0005911">
    <property type="term" value="C:cell-cell junction"/>
    <property type="evidence" value="ECO:0007669"/>
    <property type="project" value="TreeGrafter"/>
</dbReference>
<evidence type="ECO:0000313" key="10">
    <source>
        <dbReference type="Proteomes" id="UP000261640"/>
    </source>
</evidence>
<dbReference type="Proteomes" id="UP000261640">
    <property type="component" value="Unplaced"/>
</dbReference>
<evidence type="ECO:0000259" key="8">
    <source>
        <dbReference type="PROSITE" id="PS50835"/>
    </source>
</evidence>
<dbReference type="RefSeq" id="XP_026176648.1">
    <property type="nucleotide sequence ID" value="XM_026320863.2"/>
</dbReference>
<evidence type="ECO:0000256" key="6">
    <source>
        <dbReference type="SAM" id="MobiDB-lite"/>
    </source>
</evidence>
<keyword evidence="3" id="KW-1015">Disulfide bond</keyword>
<feature type="compositionally biased region" description="Basic and acidic residues" evidence="6">
    <location>
        <begin position="14"/>
        <end position="24"/>
    </location>
</feature>
<dbReference type="OrthoDB" id="9932757at2759"/>
<dbReference type="InterPro" id="IPR013783">
    <property type="entry name" value="Ig-like_fold"/>
</dbReference>
<dbReference type="PROSITE" id="PS50835">
    <property type="entry name" value="IG_LIKE"/>
    <property type="match status" value="2"/>
</dbReference>
<dbReference type="SMART" id="SM00409">
    <property type="entry name" value="IG"/>
    <property type="match status" value="1"/>
</dbReference>